<protein>
    <submittedName>
        <fullName evidence="3">Fam-b protein</fullName>
    </submittedName>
</protein>
<organism evidence="3">
    <name type="scientific">Plasmodium chabaudi adami</name>
    <dbReference type="NCBI Taxonomy" id="5826"/>
    <lineage>
        <taxon>Eukaryota</taxon>
        <taxon>Sar</taxon>
        <taxon>Alveolata</taxon>
        <taxon>Apicomplexa</taxon>
        <taxon>Aconoidasida</taxon>
        <taxon>Haemosporida</taxon>
        <taxon>Plasmodiidae</taxon>
        <taxon>Plasmodium</taxon>
        <taxon>Plasmodium (Vinckeia)</taxon>
    </lineage>
</organism>
<dbReference type="Pfam" id="PF09592">
    <property type="entry name" value="DUF2031"/>
    <property type="match status" value="1"/>
</dbReference>
<reference evidence="3" key="1">
    <citation type="submission" date="2016-08" db="EMBL/GenBank/DDBJ databases">
        <authorList>
            <consortium name="Pathogen Informatics"/>
        </authorList>
    </citation>
    <scope>NUCLEOTIDE SEQUENCE</scope>
    <source>
        <strain evidence="3">DS</strain>
    </source>
</reference>
<evidence type="ECO:0000313" key="3">
    <source>
        <dbReference type="EMBL" id="SCL90711.1"/>
    </source>
</evidence>
<feature type="coiled-coil region" evidence="1">
    <location>
        <begin position="108"/>
        <end position="135"/>
    </location>
</feature>
<dbReference type="EMBL" id="FMIN01000380">
    <property type="protein sequence ID" value="SCL90711.1"/>
    <property type="molecule type" value="Genomic_DNA"/>
</dbReference>
<keyword evidence="2" id="KW-0732">Signal</keyword>
<accession>A0A1C6WP75</accession>
<feature type="signal peptide" evidence="2">
    <location>
        <begin position="1"/>
        <end position="20"/>
    </location>
</feature>
<keyword evidence="1" id="KW-0175">Coiled coil</keyword>
<gene>
    <name evidence="3" type="ORF">PCHDS_000535800</name>
</gene>
<dbReference type="AlphaFoldDB" id="A0A1C6WP75"/>
<dbReference type="Proteomes" id="UP000507536">
    <property type="component" value="Unassembled WGS sequence"/>
</dbReference>
<dbReference type="InterPro" id="IPR006484">
    <property type="entry name" value="PYST_B"/>
</dbReference>
<name>A0A1C6WP75_PLACE</name>
<evidence type="ECO:0000256" key="2">
    <source>
        <dbReference type="SAM" id="SignalP"/>
    </source>
</evidence>
<dbReference type="NCBIfam" id="TIGR01597">
    <property type="entry name" value="PYST-B"/>
    <property type="match status" value="1"/>
</dbReference>
<feature type="chain" id="PRO_5008749950" evidence="2">
    <location>
        <begin position="21"/>
        <end position="259"/>
    </location>
</feature>
<proteinExistence type="predicted"/>
<evidence type="ECO:0000256" key="1">
    <source>
        <dbReference type="SAM" id="Coils"/>
    </source>
</evidence>
<sequence length="259" mass="30561">MSFSVLKFVLFSIIICSFRCDKNELYFISERNIYLERNVINFKNNRILADADNQLDLNDFYQSTLSLSNQFNDCNDNDEEIIKLRNVIDSHLKKPNESNTLPNLNSVDEETKKSIRELQKELDEVKKELDSVRNGGLEIQPTKNKRITIKCENNFVSEHEKFNALENYGTIWNDKYDNFEDKYNEITSSNSYKKLKVNDKLKRAVRKYLMESLAYIISWFTFPGTELGCLTLLHIPYIISIFMKLCKVIKLEIKKKKYI</sequence>